<reference evidence="2 3" key="1">
    <citation type="submission" date="2012-08" db="EMBL/GenBank/DDBJ databases">
        <title>Oryza genome evolution.</title>
        <authorList>
            <person name="Wing R.A."/>
        </authorList>
    </citation>
    <scope>NUCLEOTIDE SEQUENCE</scope>
</reference>
<evidence type="ECO:0000313" key="2">
    <source>
        <dbReference type="EnsemblPlants" id="LPERR11G08320.1"/>
    </source>
</evidence>
<organism evidence="2 3">
    <name type="scientific">Leersia perrieri</name>
    <dbReference type="NCBI Taxonomy" id="77586"/>
    <lineage>
        <taxon>Eukaryota</taxon>
        <taxon>Viridiplantae</taxon>
        <taxon>Streptophyta</taxon>
        <taxon>Embryophyta</taxon>
        <taxon>Tracheophyta</taxon>
        <taxon>Spermatophyta</taxon>
        <taxon>Magnoliopsida</taxon>
        <taxon>Liliopsida</taxon>
        <taxon>Poales</taxon>
        <taxon>Poaceae</taxon>
        <taxon>BOP clade</taxon>
        <taxon>Oryzoideae</taxon>
        <taxon>Oryzeae</taxon>
        <taxon>Oryzinae</taxon>
        <taxon>Leersia</taxon>
    </lineage>
</organism>
<accession>A0A0D9XR65</accession>
<keyword evidence="3" id="KW-1185">Reference proteome</keyword>
<dbReference type="Proteomes" id="UP000032180">
    <property type="component" value="Chromosome 11"/>
</dbReference>
<evidence type="ECO:0000313" key="3">
    <source>
        <dbReference type="Proteomes" id="UP000032180"/>
    </source>
</evidence>
<feature type="region of interest" description="Disordered" evidence="1">
    <location>
        <begin position="1"/>
        <end position="69"/>
    </location>
</feature>
<evidence type="ECO:0000256" key="1">
    <source>
        <dbReference type="SAM" id="MobiDB-lite"/>
    </source>
</evidence>
<protein>
    <submittedName>
        <fullName evidence="2">Uncharacterized protein</fullName>
    </submittedName>
</protein>
<reference evidence="3" key="2">
    <citation type="submission" date="2013-12" db="EMBL/GenBank/DDBJ databases">
        <authorList>
            <person name="Yu Y."/>
            <person name="Lee S."/>
            <person name="de Baynast K."/>
            <person name="Wissotski M."/>
            <person name="Liu L."/>
            <person name="Talag J."/>
            <person name="Goicoechea J."/>
            <person name="Angelova A."/>
            <person name="Jetty R."/>
            <person name="Kudrna D."/>
            <person name="Golser W."/>
            <person name="Rivera L."/>
            <person name="Zhang J."/>
            <person name="Wing R."/>
        </authorList>
    </citation>
    <scope>NUCLEOTIDE SEQUENCE</scope>
</reference>
<dbReference type="EnsemblPlants" id="LPERR11G08320.1">
    <property type="protein sequence ID" value="LPERR11G08320.1"/>
    <property type="gene ID" value="LPERR11G08320"/>
</dbReference>
<sequence length="194" mass="21427">MSGEKVQMHRTWAAAEDQVVPLKGSSADGDRPGAAGEEDSLKRRSGSKRKAEEEPVVEEAPPADVLPVGDLPAAATTEAAATGAVETAEPMLAASGDSAANWTMNPHLYPPEYPDGIPMEEYYNRRDPGDLVVDEYSDYDDDDDDEDIEMIMVTHNIFLFQLIFIAENTFCICSDYSAPGMIMKVFMEQQYHWK</sequence>
<feature type="compositionally biased region" description="Low complexity" evidence="1">
    <location>
        <begin position="58"/>
        <end position="69"/>
    </location>
</feature>
<name>A0A0D9XR65_9ORYZ</name>
<dbReference type="Gramene" id="LPERR11G08320.1">
    <property type="protein sequence ID" value="LPERR11G08320.1"/>
    <property type="gene ID" value="LPERR11G08320"/>
</dbReference>
<dbReference type="HOGENOM" id="CLU_1404288_0_0_1"/>
<reference evidence="2" key="3">
    <citation type="submission" date="2015-04" db="UniProtKB">
        <authorList>
            <consortium name="EnsemblPlants"/>
        </authorList>
    </citation>
    <scope>IDENTIFICATION</scope>
</reference>
<dbReference type="AlphaFoldDB" id="A0A0D9XR65"/>
<proteinExistence type="predicted"/>